<dbReference type="InterPro" id="IPR007484">
    <property type="entry name" value="Peptidase_M28"/>
</dbReference>
<dbReference type="SUPFAM" id="SSF53187">
    <property type="entry name" value="Zn-dependent exopeptidases"/>
    <property type="match status" value="1"/>
</dbReference>
<sequence>MIEWDNNDTIVYFLSSYLPATQCAGGRRNLSKAILRTTMGTEAEKQALLQYPFSDLEELQENRRDRTYRVRLALFLSLFFAAFIYLCRNSRSLFEAELRHEDLVYFRIVQSSLSTEEREALFLSFPDGKRAEETSKLYSKHPHLAGSSEDFQDAKSILELFRSEFDIPEPHTEPIFPAGSKASRLSTLSLTSHLGSSKPSAWIDVYYPVMNTPLDRSLDILGEDARSVWSADLTEDGDPLDEDAAKYKDAVPAWHGLSADGEATGQLVYVNYGTKEDYDELVAAGVDFTGKIVIARYGKVYRGLKIELGDALGAVGALIYSDPRDDGFVTVENGYAPYPNGPARNPSSVQRGSVIYPLYPGDPTTPGYPSYEGAERTNATNIPKIPSLPISWHNAQRLLEEIDEGVGVRLTGKFSSSLIKLVNHVDTKVTPIWNTMAAIPGHVRDEVVIIACHRDAWVLGAADPISGTVSLTEVIRGYAELLRNGWKPLRTVVFASWDAEEYGLIGSVEYGEDFSSWISKHVVAYINVDVSSSGSTWNVGGSPALAPLIKQTALDIPHPTIPGKTLWDARNDEGPFRDDALSGNMTVDLDVLMDYETKKKAQDELSTGVLPLGSGSDYTVFLQRLGVSSTDQGFGGTLYDAPYHYHSIYDSVKWQQDYGDPGFQRHVAVAKHLGLMGLRLIDSIIIPLNTTQYALELDQYLDIVESLAIQETSSTIDFGILRLAISKLQAASEALDEEKDDAEKTFKDLLEQLPSFPPPRRAICRCRSLIYTRVSNWIKGVFGVPPLELTEQQSTTATADIPKIPPILEFLKAQRRVIKANKKLISFERGFISEDGIKGREWFKHLGVAPGRYLGYGATTLPSLTEALSIDKNVTLAKEETYRLASLLNTLAENIMP</sequence>
<feature type="coiled-coil region" evidence="2">
    <location>
        <begin position="721"/>
        <end position="752"/>
    </location>
</feature>
<evidence type="ECO:0000259" key="5">
    <source>
        <dbReference type="Pfam" id="PF04253"/>
    </source>
</evidence>
<proteinExistence type="inferred from homology"/>
<comment type="caution">
    <text evidence="7">The sequence shown here is derived from an EMBL/GenBank/DDBJ whole genome shotgun (WGS) entry which is preliminary data.</text>
</comment>
<dbReference type="Pfam" id="PF02225">
    <property type="entry name" value="PA"/>
    <property type="match status" value="1"/>
</dbReference>
<reference evidence="7" key="1">
    <citation type="submission" date="2023-06" db="EMBL/GenBank/DDBJ databases">
        <authorList>
            <consortium name="Lawrence Berkeley National Laboratory"/>
            <person name="Ahrendt S."/>
            <person name="Sahu N."/>
            <person name="Indic B."/>
            <person name="Wong-Bajracharya J."/>
            <person name="Merenyi Z."/>
            <person name="Ke H.-M."/>
            <person name="Monk M."/>
            <person name="Kocsube S."/>
            <person name="Drula E."/>
            <person name="Lipzen A."/>
            <person name="Balint B."/>
            <person name="Henrissat B."/>
            <person name="Andreopoulos B."/>
            <person name="Martin F.M."/>
            <person name="Harder C.B."/>
            <person name="Rigling D."/>
            <person name="Ford K.L."/>
            <person name="Foster G.D."/>
            <person name="Pangilinan J."/>
            <person name="Papanicolaou A."/>
            <person name="Barry K."/>
            <person name="LaButti K."/>
            <person name="Viragh M."/>
            <person name="Koriabine M."/>
            <person name="Yan M."/>
            <person name="Riley R."/>
            <person name="Champramary S."/>
            <person name="Plett K.L."/>
            <person name="Tsai I.J."/>
            <person name="Slot J."/>
            <person name="Sipos G."/>
            <person name="Plett J."/>
            <person name="Nagy L.G."/>
            <person name="Grigoriev I.V."/>
        </authorList>
    </citation>
    <scope>NUCLEOTIDE SEQUENCE</scope>
    <source>
        <strain evidence="7">HWK02</strain>
    </source>
</reference>
<dbReference type="GO" id="GO:0004180">
    <property type="term" value="F:carboxypeptidase activity"/>
    <property type="evidence" value="ECO:0007669"/>
    <property type="project" value="TreeGrafter"/>
</dbReference>
<dbReference type="AlphaFoldDB" id="A0AA39PMF5"/>
<dbReference type="Pfam" id="PF04389">
    <property type="entry name" value="Peptidase_M28"/>
    <property type="match status" value="1"/>
</dbReference>
<dbReference type="InterPro" id="IPR036757">
    <property type="entry name" value="TFR-like_dimer_dom_sf"/>
</dbReference>
<feature type="domain" description="Peptidase M28" evidence="6">
    <location>
        <begin position="434"/>
        <end position="581"/>
    </location>
</feature>
<accession>A0AA39PMF5</accession>
<feature type="domain" description="Transferrin receptor-like dimerisation" evidence="5">
    <location>
        <begin position="813"/>
        <end position="894"/>
    </location>
</feature>
<dbReference type="Proteomes" id="UP001175228">
    <property type="component" value="Unassembled WGS sequence"/>
</dbReference>
<feature type="transmembrane region" description="Helical" evidence="3">
    <location>
        <begin position="68"/>
        <end position="86"/>
    </location>
</feature>
<dbReference type="InterPro" id="IPR007365">
    <property type="entry name" value="TFR-like_dimer_dom"/>
</dbReference>
<organism evidence="7 8">
    <name type="scientific">Armillaria luteobubalina</name>
    <dbReference type="NCBI Taxonomy" id="153913"/>
    <lineage>
        <taxon>Eukaryota</taxon>
        <taxon>Fungi</taxon>
        <taxon>Dikarya</taxon>
        <taxon>Basidiomycota</taxon>
        <taxon>Agaricomycotina</taxon>
        <taxon>Agaricomycetes</taxon>
        <taxon>Agaricomycetidae</taxon>
        <taxon>Agaricales</taxon>
        <taxon>Marasmiineae</taxon>
        <taxon>Physalacriaceae</taxon>
        <taxon>Armillaria</taxon>
    </lineage>
</organism>
<dbReference type="PANTHER" id="PTHR10404">
    <property type="entry name" value="N-ACETYLATED-ALPHA-LINKED ACIDIC DIPEPTIDASE"/>
    <property type="match status" value="1"/>
</dbReference>
<evidence type="ECO:0000313" key="7">
    <source>
        <dbReference type="EMBL" id="KAK0487022.1"/>
    </source>
</evidence>
<dbReference type="Pfam" id="PF04253">
    <property type="entry name" value="TFR_dimer"/>
    <property type="match status" value="1"/>
</dbReference>
<dbReference type="InterPro" id="IPR003137">
    <property type="entry name" value="PA_domain"/>
</dbReference>
<dbReference type="Gene3D" id="3.50.30.30">
    <property type="match status" value="1"/>
</dbReference>
<evidence type="ECO:0000313" key="8">
    <source>
        <dbReference type="Proteomes" id="UP001175228"/>
    </source>
</evidence>
<evidence type="ECO:0000256" key="2">
    <source>
        <dbReference type="SAM" id="Coils"/>
    </source>
</evidence>
<dbReference type="Gene3D" id="1.20.930.40">
    <property type="entry name" value="Transferrin receptor-like, dimerisation domain"/>
    <property type="match status" value="1"/>
</dbReference>
<keyword evidence="8" id="KW-1185">Reference proteome</keyword>
<keyword evidence="3" id="KW-0472">Membrane</keyword>
<keyword evidence="2" id="KW-0175">Coiled coil</keyword>
<dbReference type="CDD" id="cd02121">
    <property type="entry name" value="PA_GCPII_like"/>
    <property type="match status" value="1"/>
</dbReference>
<evidence type="ECO:0000259" key="6">
    <source>
        <dbReference type="Pfam" id="PF04389"/>
    </source>
</evidence>
<keyword evidence="3" id="KW-0812">Transmembrane</keyword>
<evidence type="ECO:0000256" key="3">
    <source>
        <dbReference type="SAM" id="Phobius"/>
    </source>
</evidence>
<dbReference type="InterPro" id="IPR039373">
    <property type="entry name" value="Peptidase_M28B"/>
</dbReference>
<evidence type="ECO:0000259" key="4">
    <source>
        <dbReference type="Pfam" id="PF02225"/>
    </source>
</evidence>
<gene>
    <name evidence="7" type="ORF">EDD18DRAFT_1192882</name>
</gene>
<evidence type="ECO:0000256" key="1">
    <source>
        <dbReference type="ARBA" id="ARBA00005634"/>
    </source>
</evidence>
<feature type="domain" description="PA" evidence="4">
    <location>
        <begin position="264"/>
        <end position="335"/>
    </location>
</feature>
<dbReference type="EMBL" id="JAUEPU010000043">
    <property type="protein sequence ID" value="KAK0487022.1"/>
    <property type="molecule type" value="Genomic_DNA"/>
</dbReference>
<dbReference type="CDD" id="cd08022">
    <property type="entry name" value="M28_PSMA_like"/>
    <property type="match status" value="1"/>
</dbReference>
<dbReference type="InterPro" id="IPR046450">
    <property type="entry name" value="PA_dom_sf"/>
</dbReference>
<dbReference type="SUPFAM" id="SSF47672">
    <property type="entry name" value="Transferrin receptor-like dimerisation domain"/>
    <property type="match status" value="1"/>
</dbReference>
<keyword evidence="3" id="KW-1133">Transmembrane helix</keyword>
<dbReference type="SUPFAM" id="SSF52025">
    <property type="entry name" value="PA domain"/>
    <property type="match status" value="1"/>
</dbReference>
<comment type="similarity">
    <text evidence="1">Belongs to the peptidase M28 family. M28B subfamily.</text>
</comment>
<protein>
    <submittedName>
        <fullName evidence="7">Zn-dependent exopeptidase</fullName>
    </submittedName>
</protein>
<name>A0AA39PMF5_9AGAR</name>
<dbReference type="Gene3D" id="3.40.630.10">
    <property type="entry name" value="Zn peptidases"/>
    <property type="match status" value="1"/>
</dbReference>
<dbReference type="PANTHER" id="PTHR10404:SF46">
    <property type="entry name" value="VACUOLAR PROTEIN SORTING-ASSOCIATED PROTEIN 70"/>
    <property type="match status" value="1"/>
</dbReference>
<dbReference type="FunFam" id="3.40.630.10:FF:000101">
    <property type="entry name" value="N-acetylated alpha-linked acidic dipeptidase like 1"/>
    <property type="match status" value="1"/>
</dbReference>